<keyword evidence="2" id="KW-0732">Signal</keyword>
<feature type="region of interest" description="Disordered" evidence="1">
    <location>
        <begin position="99"/>
        <end position="146"/>
    </location>
</feature>
<evidence type="ECO:0000313" key="3">
    <source>
        <dbReference type="EMBL" id="AWB96569.1"/>
    </source>
</evidence>
<proteinExistence type="predicted"/>
<evidence type="ECO:0000256" key="2">
    <source>
        <dbReference type="SAM" id="SignalP"/>
    </source>
</evidence>
<dbReference type="AlphaFoldDB" id="A0A2S0WYX6"/>
<dbReference type="OrthoDB" id="5008019at2"/>
<dbReference type="RefSeq" id="WP_108596365.1">
    <property type="nucleotide sequence ID" value="NZ_CP028913.1"/>
</dbReference>
<keyword evidence="4" id="KW-1185">Reference proteome</keyword>
<dbReference type="Proteomes" id="UP000244729">
    <property type="component" value="Chromosome"/>
</dbReference>
<accession>A0A2S0WYX6</accession>
<gene>
    <name evidence="3" type="ORF">DCE93_13705</name>
</gene>
<feature type="chain" id="PRO_5038742753" description="Mucin-associated surface protein" evidence="2">
    <location>
        <begin position="26"/>
        <end position="146"/>
    </location>
</feature>
<evidence type="ECO:0008006" key="5">
    <source>
        <dbReference type="Google" id="ProtNLM"/>
    </source>
</evidence>
<evidence type="ECO:0000256" key="1">
    <source>
        <dbReference type="SAM" id="MobiDB-lite"/>
    </source>
</evidence>
<reference evidence="3 4" key="1">
    <citation type="submission" date="2018-04" db="EMBL/GenBank/DDBJ databases">
        <authorList>
            <person name="Li J."/>
        </authorList>
    </citation>
    <scope>NUCLEOTIDE SEQUENCE [LARGE SCALE GENOMIC DNA]</scope>
    <source>
        <strain evidence="4">30A</strain>
    </source>
</reference>
<feature type="signal peptide" evidence="2">
    <location>
        <begin position="1"/>
        <end position="25"/>
    </location>
</feature>
<organism evidence="3 4">
    <name type="scientific">Agromyces badenianii</name>
    <dbReference type="NCBI Taxonomy" id="2080742"/>
    <lineage>
        <taxon>Bacteria</taxon>
        <taxon>Bacillati</taxon>
        <taxon>Actinomycetota</taxon>
        <taxon>Actinomycetes</taxon>
        <taxon>Micrococcales</taxon>
        <taxon>Microbacteriaceae</taxon>
        <taxon>Agromyces</taxon>
    </lineage>
</organism>
<dbReference type="EMBL" id="CP028913">
    <property type="protein sequence ID" value="AWB96569.1"/>
    <property type="molecule type" value="Genomic_DNA"/>
</dbReference>
<dbReference type="KEGG" id="agm:DCE93_13705"/>
<feature type="compositionally biased region" description="Basic and acidic residues" evidence="1">
    <location>
        <begin position="127"/>
        <end position="146"/>
    </location>
</feature>
<sequence length="146" mass="14644">MMRLRSRTALGAAFLAASLALGLTACGQSAESIGAELHASVVQVAERAASGDYVGAIAELALLEKDVNAAVDDGTIGAEQAQEIREALALVQADLEAAEIATTPAPTPVAPVDDSGPGNSDGNGNDKGNKGDKGNKNDKGEGNDDD</sequence>
<feature type="compositionally biased region" description="Low complexity" evidence="1">
    <location>
        <begin position="110"/>
        <end position="123"/>
    </location>
</feature>
<protein>
    <recommendedName>
        <fullName evidence="5">Mucin-associated surface protein</fullName>
    </recommendedName>
</protein>
<name>A0A2S0WYX6_9MICO</name>
<evidence type="ECO:0000313" key="4">
    <source>
        <dbReference type="Proteomes" id="UP000244729"/>
    </source>
</evidence>
<dbReference type="PROSITE" id="PS51257">
    <property type="entry name" value="PROKAR_LIPOPROTEIN"/>
    <property type="match status" value="1"/>
</dbReference>